<gene>
    <name evidence="2" type="ORF">V8G54_011205</name>
</gene>
<dbReference type="InterPro" id="IPR013103">
    <property type="entry name" value="RVT_2"/>
</dbReference>
<accession>A0AAQ3S2U8</accession>
<organism evidence="2 3">
    <name type="scientific">Vigna mungo</name>
    <name type="common">Black gram</name>
    <name type="synonym">Phaseolus mungo</name>
    <dbReference type="NCBI Taxonomy" id="3915"/>
    <lineage>
        <taxon>Eukaryota</taxon>
        <taxon>Viridiplantae</taxon>
        <taxon>Streptophyta</taxon>
        <taxon>Embryophyta</taxon>
        <taxon>Tracheophyta</taxon>
        <taxon>Spermatophyta</taxon>
        <taxon>Magnoliopsida</taxon>
        <taxon>eudicotyledons</taxon>
        <taxon>Gunneridae</taxon>
        <taxon>Pentapetalae</taxon>
        <taxon>rosids</taxon>
        <taxon>fabids</taxon>
        <taxon>Fabales</taxon>
        <taxon>Fabaceae</taxon>
        <taxon>Papilionoideae</taxon>
        <taxon>50 kb inversion clade</taxon>
        <taxon>NPAAA clade</taxon>
        <taxon>indigoferoid/millettioid clade</taxon>
        <taxon>Phaseoleae</taxon>
        <taxon>Vigna</taxon>
    </lineage>
</organism>
<dbReference type="Pfam" id="PF07727">
    <property type="entry name" value="RVT_2"/>
    <property type="match status" value="1"/>
</dbReference>
<evidence type="ECO:0000313" key="3">
    <source>
        <dbReference type="Proteomes" id="UP001374535"/>
    </source>
</evidence>
<protein>
    <recommendedName>
        <fullName evidence="1">Reverse transcriptase Ty1/copia-type domain-containing protein</fullName>
    </recommendedName>
</protein>
<evidence type="ECO:0000313" key="2">
    <source>
        <dbReference type="EMBL" id="WVZ13639.1"/>
    </source>
</evidence>
<dbReference type="Proteomes" id="UP001374535">
    <property type="component" value="Chromosome 4"/>
</dbReference>
<keyword evidence="3" id="KW-1185">Reference proteome</keyword>
<proteinExistence type="predicted"/>
<feature type="domain" description="Reverse transcriptase Ty1/copia-type" evidence="1">
    <location>
        <begin position="9"/>
        <end position="106"/>
    </location>
</feature>
<dbReference type="AlphaFoldDB" id="A0AAQ3S2U8"/>
<reference evidence="2 3" key="1">
    <citation type="journal article" date="2023" name="Life. Sci Alliance">
        <title>Evolutionary insights into 3D genome organization and epigenetic landscape of Vigna mungo.</title>
        <authorList>
            <person name="Junaid A."/>
            <person name="Singh B."/>
            <person name="Bhatia S."/>
        </authorList>
    </citation>
    <scope>NUCLEOTIDE SEQUENCE [LARGE SCALE GENOMIC DNA]</scope>
    <source>
        <strain evidence="2">Urdbean</strain>
    </source>
</reference>
<evidence type="ECO:0000259" key="1">
    <source>
        <dbReference type="Pfam" id="PF07727"/>
    </source>
</evidence>
<name>A0AAQ3S2U8_VIGMU</name>
<dbReference type="EMBL" id="CP144697">
    <property type="protein sequence ID" value="WVZ13639.1"/>
    <property type="molecule type" value="Genomic_DNA"/>
</dbReference>
<sequence length="107" mass="12208">MIPRTGVSHNPREVYKLRKTLYGLKQVPHTWFKKFYIVIGFCSSDCNSALFIKTTSHNSIILSLYVDAIIIARGDVYEISDLKLLLAKQLEMKDLGPLCYFPVIEVA</sequence>